<feature type="chain" id="PRO_5030926520" description="Phospholipase A2" evidence="1">
    <location>
        <begin position="20"/>
        <end position="229"/>
    </location>
</feature>
<proteinExistence type="predicted"/>
<evidence type="ECO:0000256" key="1">
    <source>
        <dbReference type="SAM" id="SignalP"/>
    </source>
</evidence>
<dbReference type="GO" id="GO:0016042">
    <property type="term" value="P:lipid catabolic process"/>
    <property type="evidence" value="ECO:0007669"/>
    <property type="project" value="InterPro"/>
</dbReference>
<evidence type="ECO:0008006" key="3">
    <source>
        <dbReference type="Google" id="ProtNLM"/>
    </source>
</evidence>
<keyword evidence="1" id="KW-0732">Signal</keyword>
<dbReference type="InterPro" id="IPR010711">
    <property type="entry name" value="PLA2G12"/>
</dbReference>
<dbReference type="PANTHER" id="PTHR12824">
    <property type="entry name" value="GROUP XII SECRETORY PHOSPHOLIPASE A2 FAMILY MEMBER"/>
    <property type="match status" value="1"/>
</dbReference>
<reference evidence="2" key="1">
    <citation type="submission" date="2021-01" db="EMBL/GenBank/DDBJ databases">
        <authorList>
            <person name="Corre E."/>
            <person name="Pelletier E."/>
            <person name="Niang G."/>
            <person name="Scheremetjew M."/>
            <person name="Finn R."/>
            <person name="Kale V."/>
            <person name="Holt S."/>
            <person name="Cochrane G."/>
            <person name="Meng A."/>
            <person name="Brown T."/>
            <person name="Cohen L."/>
        </authorList>
    </citation>
    <scope>NUCLEOTIDE SEQUENCE</scope>
    <source>
        <strain evidence="2">CCMP1452</strain>
    </source>
</reference>
<dbReference type="EMBL" id="HBHI01011803">
    <property type="protein sequence ID" value="CAD9667753.1"/>
    <property type="molecule type" value="Transcribed_RNA"/>
</dbReference>
<dbReference type="GO" id="GO:0004623">
    <property type="term" value="F:phospholipase A2 activity"/>
    <property type="evidence" value="ECO:0007669"/>
    <property type="project" value="InterPro"/>
</dbReference>
<evidence type="ECO:0000313" key="2">
    <source>
        <dbReference type="EMBL" id="CAD9667753.1"/>
    </source>
</evidence>
<accession>A0A7S2RD89</accession>
<sequence length="229" mass="25391">MTKLLFGLALSILLTASAAQEFDPMSGVKEACKPHVCSEGYQPVPKLPLNFTSSGCNSIGGISTFRMEARHEPGLPCCHMRAACYQICGMSMKKCDDIFKKCNDSICDSIEDEAVKEKCVTATSMHNMLAGMMDCGPFEHQQHNNCGCMEKSKALSWNKKVIHEFYAKYARHQLDKAENLGAKADTTSNLANLMLKLIQKYPKSIAYINDPGSDAPKEMGMDDFDNYEF</sequence>
<dbReference type="AlphaFoldDB" id="A0A7S2RD89"/>
<feature type="signal peptide" evidence="1">
    <location>
        <begin position="1"/>
        <end position="19"/>
    </location>
</feature>
<protein>
    <recommendedName>
        <fullName evidence="3">Phospholipase A2</fullName>
    </recommendedName>
</protein>
<dbReference type="PANTHER" id="PTHR12824:SF8">
    <property type="entry name" value="GXIVSPLA2, ISOFORM A"/>
    <property type="match status" value="1"/>
</dbReference>
<gene>
    <name evidence="2" type="ORF">EANT1437_LOCUS6062</name>
</gene>
<organism evidence="2">
    <name type="scientific">Eucampia antarctica</name>
    <dbReference type="NCBI Taxonomy" id="49252"/>
    <lineage>
        <taxon>Eukaryota</taxon>
        <taxon>Sar</taxon>
        <taxon>Stramenopiles</taxon>
        <taxon>Ochrophyta</taxon>
        <taxon>Bacillariophyta</taxon>
        <taxon>Mediophyceae</taxon>
        <taxon>Biddulphiophycidae</taxon>
        <taxon>Hemiaulales</taxon>
        <taxon>Hemiaulaceae</taxon>
        <taxon>Eucampia</taxon>
    </lineage>
</organism>
<name>A0A7S2RD89_9STRA</name>
<dbReference type="GO" id="GO:0005509">
    <property type="term" value="F:calcium ion binding"/>
    <property type="evidence" value="ECO:0007669"/>
    <property type="project" value="InterPro"/>
</dbReference>
<dbReference type="GO" id="GO:0005576">
    <property type="term" value="C:extracellular region"/>
    <property type="evidence" value="ECO:0007669"/>
    <property type="project" value="InterPro"/>
</dbReference>
<dbReference type="Pfam" id="PF06951">
    <property type="entry name" value="PLA2G12"/>
    <property type="match status" value="1"/>
</dbReference>